<evidence type="ECO:0000313" key="1">
    <source>
        <dbReference type="EMBL" id="SHJ38915.1"/>
    </source>
</evidence>
<protein>
    <submittedName>
        <fullName evidence="1">Uncharacterized protein</fullName>
    </submittedName>
</protein>
<gene>
    <name evidence="1" type="ORF">SAMN02745176_03422</name>
</gene>
<dbReference type="AlphaFoldDB" id="A0A1M6IWR7"/>
<reference evidence="1 2" key="1">
    <citation type="submission" date="2016-11" db="EMBL/GenBank/DDBJ databases">
        <authorList>
            <person name="Jaros S."/>
            <person name="Januszkiewicz K."/>
            <person name="Wedrychowicz H."/>
        </authorList>
    </citation>
    <scope>NUCLEOTIDE SEQUENCE [LARGE SCALE GENOMIC DNA]</scope>
    <source>
        <strain evidence="1 2">DSM 19022</strain>
    </source>
</reference>
<dbReference type="RefSeq" id="WP_073027953.1">
    <property type="nucleotide sequence ID" value="NZ_FQZS01000041.1"/>
</dbReference>
<dbReference type="OrthoDB" id="9826193at2"/>
<dbReference type="Proteomes" id="UP000184442">
    <property type="component" value="Unassembled WGS sequence"/>
</dbReference>
<proteinExistence type="predicted"/>
<name>A0A1M6IWR7_9FIRM</name>
<dbReference type="EMBL" id="FQZS01000041">
    <property type="protein sequence ID" value="SHJ38915.1"/>
    <property type="molecule type" value="Genomic_DNA"/>
</dbReference>
<evidence type="ECO:0000313" key="2">
    <source>
        <dbReference type="Proteomes" id="UP000184442"/>
    </source>
</evidence>
<accession>A0A1M6IWR7</accession>
<sequence length="137" mass="16271">MYIFIRRIGNGLSLKEELGHIYSFYELKDGSIFLNYNKIDYRIVTELIEAYSSMWDYEGPIFFAAYTLKKADIDFKKFDTYEQVSDYVLRIESAKDHMGLEIFIDPKQISETELIERIQSVTEKYNIKLKLVIRPVQ</sequence>
<organism evidence="1 2">
    <name type="scientific">Lutispora thermophila DSM 19022</name>
    <dbReference type="NCBI Taxonomy" id="1122184"/>
    <lineage>
        <taxon>Bacteria</taxon>
        <taxon>Bacillati</taxon>
        <taxon>Bacillota</taxon>
        <taxon>Clostridia</taxon>
        <taxon>Lutisporales</taxon>
        <taxon>Lutisporaceae</taxon>
        <taxon>Lutispora</taxon>
    </lineage>
</organism>
<keyword evidence="2" id="KW-1185">Reference proteome</keyword>